<dbReference type="RefSeq" id="WP_093523340.1">
    <property type="nucleotide sequence ID" value="NZ_FOSK01000016.1"/>
</dbReference>
<evidence type="ECO:0000256" key="1">
    <source>
        <dbReference type="ARBA" id="ARBA00022801"/>
    </source>
</evidence>
<organism evidence="3 4">
    <name type="scientific">Pseudovibrio ascidiaceicola</name>
    <dbReference type="NCBI Taxonomy" id="285279"/>
    <lineage>
        <taxon>Bacteria</taxon>
        <taxon>Pseudomonadati</taxon>
        <taxon>Pseudomonadota</taxon>
        <taxon>Alphaproteobacteria</taxon>
        <taxon>Hyphomicrobiales</taxon>
        <taxon>Stappiaceae</taxon>
        <taxon>Pseudovibrio</taxon>
    </lineage>
</organism>
<dbReference type="Gene3D" id="3.40.50.850">
    <property type="entry name" value="Isochorismatase-like"/>
    <property type="match status" value="1"/>
</dbReference>
<dbReference type="SUPFAM" id="SSF52499">
    <property type="entry name" value="Isochorismatase-like hydrolases"/>
    <property type="match status" value="1"/>
</dbReference>
<evidence type="ECO:0000313" key="3">
    <source>
        <dbReference type="EMBL" id="SFL08240.1"/>
    </source>
</evidence>
<comment type="caution">
    <text evidence="3">The sequence shown here is derived from an EMBL/GenBank/DDBJ whole genome shotgun (WGS) entry which is preliminary data.</text>
</comment>
<dbReference type="PANTHER" id="PTHR43540">
    <property type="entry name" value="PEROXYUREIDOACRYLATE/UREIDOACRYLATE AMIDOHYDROLASE-RELATED"/>
    <property type="match status" value="1"/>
</dbReference>
<evidence type="ECO:0000313" key="4">
    <source>
        <dbReference type="Proteomes" id="UP000199598"/>
    </source>
</evidence>
<accession>A0A1I4ET05</accession>
<dbReference type="InterPro" id="IPR050272">
    <property type="entry name" value="Isochorismatase-like_hydrls"/>
</dbReference>
<dbReference type="EMBL" id="FOSK01000016">
    <property type="protein sequence ID" value="SFL08240.1"/>
    <property type="molecule type" value="Genomic_DNA"/>
</dbReference>
<dbReference type="Proteomes" id="UP000199598">
    <property type="component" value="Unassembled WGS sequence"/>
</dbReference>
<dbReference type="PANTHER" id="PTHR43540:SF1">
    <property type="entry name" value="ISOCHORISMATASE HYDROLASE"/>
    <property type="match status" value="1"/>
</dbReference>
<dbReference type="InterPro" id="IPR036380">
    <property type="entry name" value="Isochorismatase-like_sf"/>
</dbReference>
<keyword evidence="4" id="KW-1185">Reference proteome</keyword>
<feature type="domain" description="Isochorismatase-like" evidence="2">
    <location>
        <begin position="45"/>
        <end position="216"/>
    </location>
</feature>
<protein>
    <submittedName>
        <fullName evidence="3">Nicotinamidase-related amidase</fullName>
    </submittedName>
</protein>
<keyword evidence="1" id="KW-0378">Hydrolase</keyword>
<gene>
    <name evidence="3" type="ORF">SAMN04488518_11621</name>
</gene>
<dbReference type="CDD" id="cd00431">
    <property type="entry name" value="cysteine_hydrolases"/>
    <property type="match status" value="1"/>
</dbReference>
<name>A0A1I4ET05_9HYPH</name>
<dbReference type="Pfam" id="PF00857">
    <property type="entry name" value="Isochorismatase"/>
    <property type="match status" value="1"/>
</dbReference>
<reference evidence="3 4" key="1">
    <citation type="submission" date="2016-10" db="EMBL/GenBank/DDBJ databases">
        <authorList>
            <person name="Varghese N."/>
            <person name="Submissions S."/>
        </authorList>
    </citation>
    <scope>NUCLEOTIDE SEQUENCE [LARGE SCALE GENOMIC DNA]</scope>
    <source>
        <strain evidence="3 4">DSM 16392</strain>
    </source>
</reference>
<proteinExistence type="predicted"/>
<evidence type="ECO:0000259" key="2">
    <source>
        <dbReference type="Pfam" id="PF00857"/>
    </source>
</evidence>
<dbReference type="InterPro" id="IPR000868">
    <property type="entry name" value="Isochorismatase-like_dom"/>
</dbReference>
<sequence length="225" mass="24290">MNMWSVVVFVVLVLLIGVGYTAQRLMRLQGPTQGTVIDTANRGQTALLVLDVQEDFTKDTKGRQWPTGFVEERIARINALAAKAQMRGEPVITTRLIYEGGYTNFLIGLLGEGLGTKGSDGLELDRRLRFQPDADIVKSVGDAFASEELETFLKTHGVGRLRIAGLDGCYCVKSTALGALGRGYAVELAGDAVLSIDPKGWAECRTELISKGVELVNSAELAEAQ</sequence>